<dbReference type="EMBL" id="CAJPWZ010001022">
    <property type="protein sequence ID" value="CAG2205324.1"/>
    <property type="molecule type" value="Genomic_DNA"/>
</dbReference>
<dbReference type="Proteomes" id="UP000683360">
    <property type="component" value="Unassembled WGS sequence"/>
</dbReference>
<evidence type="ECO:0000259" key="1">
    <source>
        <dbReference type="PROSITE" id="PS51934"/>
    </source>
</evidence>
<feature type="domain" description="LRAT" evidence="1">
    <location>
        <begin position="101"/>
        <end position="218"/>
    </location>
</feature>
<dbReference type="Pfam" id="PF04970">
    <property type="entry name" value="LRAT"/>
    <property type="match status" value="1"/>
</dbReference>
<dbReference type="InterPro" id="IPR007053">
    <property type="entry name" value="LRAT_dom"/>
</dbReference>
<dbReference type="Gene3D" id="3.90.1720.10">
    <property type="entry name" value="endopeptidase domain like (from Nostoc punctiforme)"/>
    <property type="match status" value="1"/>
</dbReference>
<accession>A0A8S3RFU3</accession>
<dbReference type="PROSITE" id="PS51934">
    <property type="entry name" value="LRAT"/>
    <property type="match status" value="1"/>
</dbReference>
<gene>
    <name evidence="2" type="ORF">MEDL_19787</name>
</gene>
<evidence type="ECO:0000313" key="3">
    <source>
        <dbReference type="Proteomes" id="UP000683360"/>
    </source>
</evidence>
<keyword evidence="3" id="KW-1185">Reference proteome</keyword>
<proteinExistence type="predicted"/>
<evidence type="ECO:0000313" key="2">
    <source>
        <dbReference type="EMBL" id="CAG2205324.1"/>
    </source>
</evidence>
<organism evidence="2 3">
    <name type="scientific">Mytilus edulis</name>
    <name type="common">Blue mussel</name>
    <dbReference type="NCBI Taxonomy" id="6550"/>
    <lineage>
        <taxon>Eukaryota</taxon>
        <taxon>Metazoa</taxon>
        <taxon>Spiralia</taxon>
        <taxon>Lophotrochozoa</taxon>
        <taxon>Mollusca</taxon>
        <taxon>Bivalvia</taxon>
        <taxon>Autobranchia</taxon>
        <taxon>Pteriomorphia</taxon>
        <taxon>Mytilida</taxon>
        <taxon>Mytiloidea</taxon>
        <taxon>Mytilidae</taxon>
        <taxon>Mytilinae</taxon>
        <taxon>Mytilus</taxon>
    </lineage>
</organism>
<dbReference type="AlphaFoldDB" id="A0A8S3RFU3"/>
<reference evidence="2" key="1">
    <citation type="submission" date="2021-03" db="EMBL/GenBank/DDBJ databases">
        <authorList>
            <person name="Bekaert M."/>
        </authorList>
    </citation>
    <scope>NUCLEOTIDE SEQUENCE</scope>
</reference>
<dbReference type="OrthoDB" id="10021907at2759"/>
<sequence length="264" mass="30172">MKCSTATYDSTVGLTKLCGEGKTHLCKTCNRTHNFNDDWSFPFKEQVNSSTYVKGLQDIKKTVVLFEQKPRKDDLITTKKGIQLDVQKHLKIGLEVAFGRLNLGNTSLYKHHGIVTSICNTSRTFEIVELTTNDGNYSVAISGGGLQPKVVKTSVRFKENHMFYYDYDQYSFPHEVVKERAEMLVRIFDESGIVYNLYEFNCEHFASYCATGVAFCRQLHKVNIKATEELDKILTSFINKRLHPNGSQLNNKTDEPKKNRCLVM</sequence>
<name>A0A8S3RFU3_MYTED</name>
<protein>
    <recommendedName>
        <fullName evidence="1">LRAT domain-containing protein</fullName>
    </recommendedName>
</protein>
<comment type="caution">
    <text evidence="2">The sequence shown here is derived from an EMBL/GenBank/DDBJ whole genome shotgun (WGS) entry which is preliminary data.</text>
</comment>